<evidence type="ECO:0000313" key="9">
    <source>
        <dbReference type="EMBL" id="RVX69893.1"/>
    </source>
</evidence>
<comment type="similarity">
    <text evidence="2">Belongs to the zinc-containing alcohol dehydrogenase family.</text>
</comment>
<dbReference type="OrthoDB" id="1560166at2759"/>
<comment type="caution">
    <text evidence="9">The sequence shown here is derived from an EMBL/GenBank/DDBJ whole genome shotgun (WGS) entry which is preliminary data.</text>
</comment>
<comment type="cofactor">
    <cofactor evidence="1">
        <name>Zn(2+)</name>
        <dbReference type="ChEBI" id="CHEBI:29105"/>
    </cofactor>
</comment>
<name>A0A438N2H4_EXOME</name>
<dbReference type="PANTHER" id="PTHR42940">
    <property type="entry name" value="ALCOHOL DEHYDROGENASE 1-RELATED"/>
    <property type="match status" value="1"/>
</dbReference>
<evidence type="ECO:0000256" key="1">
    <source>
        <dbReference type="ARBA" id="ARBA00001947"/>
    </source>
</evidence>
<dbReference type="InterPro" id="IPR011032">
    <property type="entry name" value="GroES-like_sf"/>
</dbReference>
<keyword evidence="7" id="KW-0520">NAD</keyword>
<evidence type="ECO:0000313" key="10">
    <source>
        <dbReference type="Proteomes" id="UP000288859"/>
    </source>
</evidence>
<protein>
    <recommendedName>
        <fullName evidence="3">alcohol dehydrogenase</fullName>
        <ecNumber evidence="3">1.1.1.1</ecNumber>
    </recommendedName>
</protein>
<dbReference type="Pfam" id="PF08240">
    <property type="entry name" value="ADH_N"/>
    <property type="match status" value="1"/>
</dbReference>
<sequence>MGSIAEFEDLASEQPIPLLAPAAVLLGKYGDPYCVKMVPTAVPSPSEALVRLSYTGVCHGDIYTRDGGGPAPAQPVRPLIGGHEGVGTIVALGHETGSSLFRIGDVVGIAWRSYVCKTCDPCREGYENHCYNQKVTGAHRDGTFQRYVAFPVSQLIRIPPGIPLPSVCPILCAGVTSYAALKRMEPQPGKWCAIVGAAGGLGHLAIQYAKTMGLKVLAIDGGSPRKADFCFRMGADTFVDFTTPNLVEEVQAKTGGGPQYVLILNPHQSSYDAAGQYARFGAKIMAIGIGNACFPLRPILKKDLVILSSETGTSKDMRLALETCASGKVVPELEIIRLESINDALDQVKAGQVFGRLVVDFGRTEVVPSRKSWNGALLQH</sequence>
<dbReference type="GO" id="GO:0005737">
    <property type="term" value="C:cytoplasm"/>
    <property type="evidence" value="ECO:0007669"/>
    <property type="project" value="TreeGrafter"/>
</dbReference>
<dbReference type="FunFam" id="3.40.50.720:FF:000039">
    <property type="entry name" value="Alcohol dehydrogenase AdhP"/>
    <property type="match status" value="1"/>
</dbReference>
<evidence type="ECO:0000256" key="7">
    <source>
        <dbReference type="ARBA" id="ARBA00023027"/>
    </source>
</evidence>
<dbReference type="InterPro" id="IPR013154">
    <property type="entry name" value="ADH-like_N"/>
</dbReference>
<dbReference type="EMBL" id="NAJM01000026">
    <property type="protein sequence ID" value="RVX69893.1"/>
    <property type="molecule type" value="Genomic_DNA"/>
</dbReference>
<evidence type="ECO:0000256" key="5">
    <source>
        <dbReference type="ARBA" id="ARBA00022833"/>
    </source>
</evidence>
<organism evidence="9 10">
    <name type="scientific">Exophiala mesophila</name>
    <name type="common">Black yeast-like fungus</name>
    <dbReference type="NCBI Taxonomy" id="212818"/>
    <lineage>
        <taxon>Eukaryota</taxon>
        <taxon>Fungi</taxon>
        <taxon>Dikarya</taxon>
        <taxon>Ascomycota</taxon>
        <taxon>Pezizomycotina</taxon>
        <taxon>Eurotiomycetes</taxon>
        <taxon>Chaetothyriomycetidae</taxon>
        <taxon>Chaetothyriales</taxon>
        <taxon>Herpotrichiellaceae</taxon>
        <taxon>Exophiala</taxon>
    </lineage>
</organism>
<evidence type="ECO:0000256" key="4">
    <source>
        <dbReference type="ARBA" id="ARBA00022723"/>
    </source>
</evidence>
<accession>A0A438N2H4</accession>
<keyword evidence="4" id="KW-0479">Metal-binding</keyword>
<dbReference type="InterPro" id="IPR036291">
    <property type="entry name" value="NAD(P)-bd_dom_sf"/>
</dbReference>
<proteinExistence type="inferred from homology"/>
<dbReference type="SUPFAM" id="SSF50129">
    <property type="entry name" value="GroES-like"/>
    <property type="match status" value="1"/>
</dbReference>
<evidence type="ECO:0000256" key="2">
    <source>
        <dbReference type="ARBA" id="ARBA00008072"/>
    </source>
</evidence>
<evidence type="ECO:0000256" key="3">
    <source>
        <dbReference type="ARBA" id="ARBA00013190"/>
    </source>
</evidence>
<dbReference type="CDD" id="cd08297">
    <property type="entry name" value="CAD3"/>
    <property type="match status" value="1"/>
</dbReference>
<evidence type="ECO:0000256" key="6">
    <source>
        <dbReference type="ARBA" id="ARBA00023002"/>
    </source>
</evidence>
<dbReference type="InterPro" id="IPR020843">
    <property type="entry name" value="ER"/>
</dbReference>
<dbReference type="PANTHER" id="PTHR42940:SF3">
    <property type="entry name" value="ALCOHOL DEHYDROGENASE 1-RELATED"/>
    <property type="match status" value="1"/>
</dbReference>
<dbReference type="InterPro" id="IPR013149">
    <property type="entry name" value="ADH-like_C"/>
</dbReference>
<dbReference type="GO" id="GO:0004022">
    <property type="term" value="F:alcohol dehydrogenase (NAD+) activity"/>
    <property type="evidence" value="ECO:0007669"/>
    <property type="project" value="UniProtKB-EC"/>
</dbReference>
<dbReference type="AlphaFoldDB" id="A0A438N2H4"/>
<dbReference type="Gene3D" id="3.90.180.10">
    <property type="entry name" value="Medium-chain alcohol dehydrogenases, catalytic domain"/>
    <property type="match status" value="1"/>
</dbReference>
<dbReference type="VEuPathDB" id="FungiDB:PV10_00553"/>
<dbReference type="EC" id="1.1.1.1" evidence="3"/>
<evidence type="ECO:0000259" key="8">
    <source>
        <dbReference type="SMART" id="SM00829"/>
    </source>
</evidence>
<keyword evidence="5" id="KW-0862">Zinc</keyword>
<dbReference type="Gene3D" id="3.40.50.720">
    <property type="entry name" value="NAD(P)-binding Rossmann-like Domain"/>
    <property type="match status" value="1"/>
</dbReference>
<reference evidence="9 10" key="1">
    <citation type="submission" date="2017-03" db="EMBL/GenBank/DDBJ databases">
        <title>Genomes of endolithic fungi from Antarctica.</title>
        <authorList>
            <person name="Coleine C."/>
            <person name="Masonjones S."/>
            <person name="Stajich J.E."/>
        </authorList>
    </citation>
    <scope>NUCLEOTIDE SEQUENCE [LARGE SCALE GENOMIC DNA]</scope>
    <source>
        <strain evidence="9 10">CCFEE 6314</strain>
    </source>
</reference>
<dbReference type="Proteomes" id="UP000288859">
    <property type="component" value="Unassembled WGS sequence"/>
</dbReference>
<dbReference type="SUPFAM" id="SSF51735">
    <property type="entry name" value="NAD(P)-binding Rossmann-fold domains"/>
    <property type="match status" value="1"/>
</dbReference>
<dbReference type="SMART" id="SM00829">
    <property type="entry name" value="PKS_ER"/>
    <property type="match status" value="1"/>
</dbReference>
<feature type="domain" description="Enoyl reductase (ER)" evidence="8">
    <location>
        <begin position="30"/>
        <end position="359"/>
    </location>
</feature>
<gene>
    <name evidence="9" type="ORF">B0A52_05728</name>
</gene>
<dbReference type="Pfam" id="PF00107">
    <property type="entry name" value="ADH_zinc_N"/>
    <property type="match status" value="1"/>
</dbReference>
<dbReference type="GO" id="GO:0046872">
    <property type="term" value="F:metal ion binding"/>
    <property type="evidence" value="ECO:0007669"/>
    <property type="project" value="UniProtKB-KW"/>
</dbReference>
<keyword evidence="6" id="KW-0560">Oxidoreductase</keyword>